<gene>
    <name evidence="3" type="ORF">D9753_18715</name>
</gene>
<dbReference type="KEGG" id="sdd:D9753_18715"/>
<dbReference type="RefSeq" id="WP_121788037.1">
    <property type="nucleotide sequence ID" value="NZ_CP033073.1"/>
</dbReference>
<accession>A0A3G2JLZ6</accession>
<reference evidence="3 4" key="1">
    <citation type="submission" date="2018-10" db="EMBL/GenBank/DDBJ databases">
        <title>The genome of Streptomyces dangxiongensis Z022.</title>
        <authorList>
            <person name="Zhang B."/>
        </authorList>
    </citation>
    <scope>NUCLEOTIDE SEQUENCE [LARGE SCALE GENOMIC DNA]</scope>
    <source>
        <strain evidence="3 4">Z022</strain>
    </source>
</reference>
<evidence type="ECO:0000313" key="3">
    <source>
        <dbReference type="EMBL" id="AYN40587.1"/>
    </source>
</evidence>
<name>A0A3G2JLZ6_9ACTN</name>
<organism evidence="3 4">
    <name type="scientific">Streptomyces dangxiongensis</name>
    <dbReference type="NCBI Taxonomy" id="1442032"/>
    <lineage>
        <taxon>Bacteria</taxon>
        <taxon>Bacillati</taxon>
        <taxon>Actinomycetota</taxon>
        <taxon>Actinomycetes</taxon>
        <taxon>Kitasatosporales</taxon>
        <taxon>Streptomycetaceae</taxon>
        <taxon>Streptomyces</taxon>
    </lineage>
</organism>
<sequence length="131" mass="14325">MPIRRQPDPIPNGPNFGIVNNGHMSGPAQAAPFSQNATQTNNITNEAVERARESIDDLRRRLEELRGRYPEVDAALRDLGMIAPRLDEPERDPGTLRYMLQNLVERCGGIPGVLAAAQLVQSTVMALLPGS</sequence>
<keyword evidence="4" id="KW-1185">Reference proteome</keyword>
<keyword evidence="1" id="KW-0175">Coiled coil</keyword>
<dbReference type="Proteomes" id="UP000268329">
    <property type="component" value="Chromosome"/>
</dbReference>
<dbReference type="OrthoDB" id="4209158at2"/>
<dbReference type="EMBL" id="CP033073">
    <property type="protein sequence ID" value="AYN40587.1"/>
    <property type="molecule type" value="Genomic_DNA"/>
</dbReference>
<feature type="region of interest" description="Disordered" evidence="2">
    <location>
        <begin position="1"/>
        <end position="38"/>
    </location>
</feature>
<evidence type="ECO:0000313" key="4">
    <source>
        <dbReference type="Proteomes" id="UP000268329"/>
    </source>
</evidence>
<proteinExistence type="predicted"/>
<evidence type="ECO:0000256" key="1">
    <source>
        <dbReference type="SAM" id="Coils"/>
    </source>
</evidence>
<dbReference type="AlphaFoldDB" id="A0A3G2JLZ6"/>
<evidence type="ECO:0000256" key="2">
    <source>
        <dbReference type="SAM" id="MobiDB-lite"/>
    </source>
</evidence>
<feature type="coiled-coil region" evidence="1">
    <location>
        <begin position="41"/>
        <end position="75"/>
    </location>
</feature>
<protein>
    <submittedName>
        <fullName evidence="3">Uncharacterized protein</fullName>
    </submittedName>
</protein>